<gene>
    <name evidence="9" type="primary">flgH</name>
    <name evidence="10" type="ORF">HNQ59_002032</name>
</gene>
<dbReference type="GO" id="GO:0009279">
    <property type="term" value="C:cell outer membrane"/>
    <property type="evidence" value="ECO:0007669"/>
    <property type="project" value="UniProtKB-SubCell"/>
</dbReference>
<comment type="caution">
    <text evidence="10">The sequence shown here is derived from an EMBL/GenBank/DDBJ whole genome shotgun (WGS) entry which is preliminary data.</text>
</comment>
<dbReference type="Proteomes" id="UP000575898">
    <property type="component" value="Unassembled WGS sequence"/>
</dbReference>
<accession>A0A840MNT1</accession>
<keyword evidence="11" id="KW-1185">Reference proteome</keyword>
<evidence type="ECO:0000256" key="2">
    <source>
        <dbReference type="ARBA" id="ARBA00004370"/>
    </source>
</evidence>
<comment type="similarity">
    <text evidence="3 9">Belongs to the FlgH family.</text>
</comment>
<evidence type="ECO:0000256" key="3">
    <source>
        <dbReference type="ARBA" id="ARBA00006929"/>
    </source>
</evidence>
<evidence type="ECO:0000313" key="11">
    <source>
        <dbReference type="Proteomes" id="UP000575898"/>
    </source>
</evidence>
<keyword evidence="5 9" id="KW-0732">Signal</keyword>
<organism evidence="10 11">
    <name type="scientific">Chitinivorax tropicus</name>
    <dbReference type="NCBI Taxonomy" id="714531"/>
    <lineage>
        <taxon>Bacteria</taxon>
        <taxon>Pseudomonadati</taxon>
        <taxon>Pseudomonadota</taxon>
        <taxon>Betaproteobacteria</taxon>
        <taxon>Chitinivorax</taxon>
    </lineage>
</organism>
<dbReference type="InterPro" id="IPR000527">
    <property type="entry name" value="Flag_Lring"/>
</dbReference>
<evidence type="ECO:0000256" key="5">
    <source>
        <dbReference type="ARBA" id="ARBA00022729"/>
    </source>
</evidence>
<comment type="function">
    <text evidence="1 9">Assembles around the rod to form the L-ring and probably protects the motor/basal body from shearing forces during rotation.</text>
</comment>
<dbReference type="AlphaFoldDB" id="A0A840MNT1"/>
<keyword evidence="10" id="KW-0966">Cell projection</keyword>
<keyword evidence="10" id="KW-0282">Flagellum</keyword>
<comment type="subunit">
    <text evidence="4 9">The basal body constitutes a major portion of the flagellar organelle and consists of four rings (L,P,S, and M) mounted on a central rod.</text>
</comment>
<proteinExistence type="inferred from homology"/>
<evidence type="ECO:0000256" key="7">
    <source>
        <dbReference type="ARBA" id="ARBA00023143"/>
    </source>
</evidence>
<dbReference type="PRINTS" id="PR01008">
    <property type="entry name" value="FLGLRINGFLGH"/>
</dbReference>
<keyword evidence="8 9" id="KW-0998">Cell outer membrane</keyword>
<sequence length="222" mass="23258">MKQVWLIFAMLALVGCTSTPKTIVQGPTTARPVATAPMAGGSGAIFQAGSTGLFEDRVARRVGDILTISIQEKLSASTKSDTKANRTGSMSASANPFSIPYAPGVVDKLGQLSIKTSSGNNHEGKGEATATNTFTGTITVTVTEVLPNGNLAVAGEKQIAIHNEHEFLRFSGVVNPADIKVGNTVSSTKVADARIEQRANGALSAVQEPGWLQRFFLTVLPF</sequence>
<evidence type="ECO:0000256" key="6">
    <source>
        <dbReference type="ARBA" id="ARBA00023136"/>
    </source>
</evidence>
<keyword evidence="10" id="KW-0969">Cilium</keyword>
<dbReference type="GO" id="GO:0071973">
    <property type="term" value="P:bacterial-type flagellum-dependent cell motility"/>
    <property type="evidence" value="ECO:0007669"/>
    <property type="project" value="InterPro"/>
</dbReference>
<dbReference type="Pfam" id="PF02107">
    <property type="entry name" value="FlgH"/>
    <property type="match status" value="1"/>
</dbReference>
<evidence type="ECO:0000256" key="8">
    <source>
        <dbReference type="ARBA" id="ARBA00023237"/>
    </source>
</evidence>
<dbReference type="RefSeq" id="WP_184038490.1">
    <property type="nucleotide sequence ID" value="NZ_JACHHY010000011.1"/>
</dbReference>
<dbReference type="GO" id="GO:0009427">
    <property type="term" value="C:bacterial-type flagellum basal body, distal rod, L ring"/>
    <property type="evidence" value="ECO:0007669"/>
    <property type="project" value="InterPro"/>
</dbReference>
<dbReference type="PANTHER" id="PTHR34933:SF3">
    <property type="entry name" value="FLAGELLAR L-RING PROTEIN"/>
    <property type="match status" value="1"/>
</dbReference>
<evidence type="ECO:0000256" key="1">
    <source>
        <dbReference type="ARBA" id="ARBA00002591"/>
    </source>
</evidence>
<keyword evidence="9" id="KW-0449">Lipoprotein</keyword>
<keyword evidence="7 9" id="KW-0975">Bacterial flagellum</keyword>
<evidence type="ECO:0000256" key="9">
    <source>
        <dbReference type="HAMAP-Rule" id="MF_00415"/>
    </source>
</evidence>
<evidence type="ECO:0000313" key="10">
    <source>
        <dbReference type="EMBL" id="MBB5018739.1"/>
    </source>
</evidence>
<dbReference type="PROSITE" id="PS51257">
    <property type="entry name" value="PROKAR_LIPOPROTEIN"/>
    <property type="match status" value="1"/>
</dbReference>
<protein>
    <recommendedName>
        <fullName evidence="9">Flagellar L-ring protein</fullName>
    </recommendedName>
    <alternativeName>
        <fullName evidence="9">Basal body L-ring protein</fullName>
    </alternativeName>
</protein>
<dbReference type="HAMAP" id="MF_00415">
    <property type="entry name" value="FlgH"/>
    <property type="match status" value="1"/>
</dbReference>
<dbReference type="GO" id="GO:0003774">
    <property type="term" value="F:cytoskeletal motor activity"/>
    <property type="evidence" value="ECO:0007669"/>
    <property type="project" value="InterPro"/>
</dbReference>
<evidence type="ECO:0000256" key="4">
    <source>
        <dbReference type="ARBA" id="ARBA00011439"/>
    </source>
</evidence>
<dbReference type="EMBL" id="JACHHY010000011">
    <property type="protein sequence ID" value="MBB5018739.1"/>
    <property type="molecule type" value="Genomic_DNA"/>
</dbReference>
<name>A0A840MNT1_9PROT</name>
<dbReference type="PANTHER" id="PTHR34933">
    <property type="entry name" value="FLAGELLAR L-RING PROTEIN"/>
    <property type="match status" value="1"/>
</dbReference>
<comment type="subcellular location">
    <subcellularLocation>
        <location evidence="9">Cell outer membrane</location>
        <topology evidence="9">Lipid-anchor</topology>
    </subcellularLocation>
    <subcellularLocation>
        <location evidence="9">Bacterial flagellum basal body</location>
    </subcellularLocation>
    <subcellularLocation>
        <location evidence="2">Membrane</location>
    </subcellularLocation>
</comment>
<keyword evidence="6 9" id="KW-0472">Membrane</keyword>
<reference evidence="10 11" key="1">
    <citation type="submission" date="2020-08" db="EMBL/GenBank/DDBJ databases">
        <title>Genomic Encyclopedia of Type Strains, Phase IV (KMG-IV): sequencing the most valuable type-strain genomes for metagenomic binning, comparative biology and taxonomic classification.</title>
        <authorList>
            <person name="Goeker M."/>
        </authorList>
    </citation>
    <scope>NUCLEOTIDE SEQUENCE [LARGE SCALE GENOMIC DNA]</scope>
    <source>
        <strain evidence="10 11">DSM 27165</strain>
    </source>
</reference>